<dbReference type="PROSITE" id="PS00916">
    <property type="entry name" value="PI3_4_KINASE_2"/>
    <property type="match status" value="1"/>
</dbReference>
<dbReference type="AlphaFoldDB" id="A0A9W7E870"/>
<dbReference type="Proteomes" id="UP001165082">
    <property type="component" value="Unassembled WGS sequence"/>
</dbReference>
<evidence type="ECO:0000256" key="1">
    <source>
        <dbReference type="ARBA" id="ARBA00001686"/>
    </source>
</evidence>
<evidence type="ECO:0000259" key="7">
    <source>
        <dbReference type="PROSITE" id="PS50290"/>
    </source>
</evidence>
<dbReference type="Pfam" id="PF00454">
    <property type="entry name" value="PI3_PI4_kinase"/>
    <property type="match status" value="1"/>
</dbReference>
<keyword evidence="3" id="KW-0808">Transferase</keyword>
<dbReference type="InterPro" id="IPR001263">
    <property type="entry name" value="PI3K_accessory_dom"/>
</dbReference>
<dbReference type="GO" id="GO:0004430">
    <property type="term" value="F:1-phosphatidylinositol 4-kinase activity"/>
    <property type="evidence" value="ECO:0007669"/>
    <property type="project" value="UniProtKB-EC"/>
</dbReference>
<name>A0A9W7E870_9STRA</name>
<dbReference type="InterPro" id="IPR011993">
    <property type="entry name" value="PH-like_dom_sf"/>
</dbReference>
<dbReference type="PROSITE" id="PS00915">
    <property type="entry name" value="PI3_4_KINASE_1"/>
    <property type="match status" value="1"/>
</dbReference>
<protein>
    <recommendedName>
        <fullName evidence="2">1-phosphatidylinositol 4-kinase</fullName>
        <ecNumber evidence="2">2.7.1.67</ecNumber>
    </recommendedName>
</protein>
<evidence type="ECO:0000259" key="8">
    <source>
        <dbReference type="PROSITE" id="PS51545"/>
    </source>
</evidence>
<keyword evidence="10" id="KW-1185">Reference proteome</keyword>
<dbReference type="InterPro" id="IPR015433">
    <property type="entry name" value="PI3/4_kinase"/>
</dbReference>
<dbReference type="SMART" id="SM00146">
    <property type="entry name" value="PI3Kc"/>
    <property type="match status" value="1"/>
</dbReference>
<sequence>METGDGEGRAIDMEKITMIIWCYRDSPEMVTFISNFLAKFSGEKLVFDGIEFYLPQLAHMIIHLEVDWPSTTLEQFALVISQHSLHFALQFNWILICALQDYQPETSSGEVNPTYNEVFFTRCIKLLQNMERCVVYGTPRASELRKLYDMGEISREEFEAMELADRRFNAFQIVDSPTQNVTERQLDLVDNITLGSGSDIEFSQGNSGWLLYKRGKRRKYRRKPWKRRFFVVAERMLFCYDKPNGTLRRAMPLESAIVNRPKDAKHPFYFEVNNQNYQFLMRGGNEAEVAKWVNLLEKNAKTAALFSMALSPKQSQNGQSQSLISHLSPEQRKRYQFFKGERDFVRSLCDIAEELRFEPRSERKVLAPQLIADTPIPPCAYVPMCKSTDRWQRVVRMLPQEARVFSTKERCPVLMCFETEHEEDETDVAEYLHDEYGDGPSARSDARSGSFDSKDQEASTSAQASTPPHSKIASSDEADMSLGAAIKQSKSLPAQFASAAKAKKKGIGTLMREASKNMAKTFGNSPGRRFSREKSNWKSRNNKSPGGPNTPSGRSKHQIWKEEGGEFESEASSISASGTAKNGRSPNKKTRMNARMTKFMKDMPQVKMPKSLDTLKNIKAGGKKKFNDPEYKRVKIYKSTSDAGLESQDVSDAALRRAEKYVCGGESWDSKCARIRKGLVAEEGEDAHRNMVTNAVIAKSNDDVRQEVFIMQMIHFYQSVFKEEGLPIFLKPYKILSTSKETGLIELLTNSTSIDGLKKSDGYPTEGGLRAYFELAYGPPNSEDFVKAQNNFMHSLAGYSIVSYLLGLKDRHNGNIMINTRGQLIHIDFGFAFGMAPGHEFSMERAPFKLPKEYVDVLDGYGSPKFQEFTNLIVQGFMAARGSSQIALGLVEIMMHRSNYPCFSGARYGGEVALIRFKRRLMLHITDERVLMSRAKSLVKDSYEHWGTGLYDKFQHATNGLAV</sequence>
<dbReference type="Pfam" id="PF00169">
    <property type="entry name" value="PH"/>
    <property type="match status" value="1"/>
</dbReference>
<dbReference type="InterPro" id="IPR018936">
    <property type="entry name" value="PI3/4_kinase_CS"/>
</dbReference>
<evidence type="ECO:0000256" key="3">
    <source>
        <dbReference type="ARBA" id="ARBA00022679"/>
    </source>
</evidence>
<accession>A0A9W7E870</accession>
<evidence type="ECO:0000259" key="6">
    <source>
        <dbReference type="PROSITE" id="PS50003"/>
    </source>
</evidence>
<dbReference type="EC" id="2.7.1.67" evidence="2"/>
<dbReference type="EMBL" id="BRXZ01002874">
    <property type="protein sequence ID" value="GMH71974.1"/>
    <property type="molecule type" value="Genomic_DNA"/>
</dbReference>
<dbReference type="PANTHER" id="PTHR10048">
    <property type="entry name" value="PHOSPHATIDYLINOSITOL KINASE"/>
    <property type="match status" value="1"/>
</dbReference>
<dbReference type="InterPro" id="IPR001849">
    <property type="entry name" value="PH_domain"/>
</dbReference>
<dbReference type="Gene3D" id="1.10.1070.11">
    <property type="entry name" value="Phosphatidylinositol 3-/4-kinase, catalytic domain"/>
    <property type="match status" value="1"/>
</dbReference>
<dbReference type="GO" id="GO:0016020">
    <property type="term" value="C:membrane"/>
    <property type="evidence" value="ECO:0007669"/>
    <property type="project" value="TreeGrafter"/>
</dbReference>
<dbReference type="Gene3D" id="3.30.1010.10">
    <property type="entry name" value="Phosphatidylinositol 3-kinase Catalytic Subunit, Chain A, domain 4"/>
    <property type="match status" value="1"/>
</dbReference>
<evidence type="ECO:0000256" key="5">
    <source>
        <dbReference type="SAM" id="MobiDB-lite"/>
    </source>
</evidence>
<feature type="compositionally biased region" description="Polar residues" evidence="5">
    <location>
        <begin position="458"/>
        <end position="468"/>
    </location>
</feature>
<dbReference type="PROSITE" id="PS51545">
    <property type="entry name" value="PIK_HELICAL"/>
    <property type="match status" value="1"/>
</dbReference>
<feature type="domain" description="PH" evidence="6">
    <location>
        <begin position="203"/>
        <end position="301"/>
    </location>
</feature>
<dbReference type="PROSITE" id="PS50290">
    <property type="entry name" value="PI3_4_KINASE_3"/>
    <property type="match status" value="1"/>
</dbReference>
<feature type="domain" description="PIK helical" evidence="8">
    <location>
        <begin position="1"/>
        <end position="118"/>
    </location>
</feature>
<dbReference type="GO" id="GO:0046854">
    <property type="term" value="P:phosphatidylinositol phosphate biosynthetic process"/>
    <property type="evidence" value="ECO:0007669"/>
    <property type="project" value="InterPro"/>
</dbReference>
<dbReference type="GO" id="GO:0005737">
    <property type="term" value="C:cytoplasm"/>
    <property type="evidence" value="ECO:0007669"/>
    <property type="project" value="TreeGrafter"/>
</dbReference>
<feature type="region of interest" description="Disordered" evidence="5">
    <location>
        <begin position="434"/>
        <end position="475"/>
    </location>
</feature>
<dbReference type="PROSITE" id="PS50003">
    <property type="entry name" value="PH_DOMAIN"/>
    <property type="match status" value="1"/>
</dbReference>
<dbReference type="SUPFAM" id="SSF56112">
    <property type="entry name" value="Protein kinase-like (PK-like)"/>
    <property type="match status" value="1"/>
</dbReference>
<comment type="catalytic activity">
    <reaction evidence="1">
        <text>a 1,2-diacyl-sn-glycero-3-phospho-(1D-myo-inositol) + ATP = a 1,2-diacyl-sn-glycero-3-phospho-(1D-myo-inositol 4-phosphate) + ADP + H(+)</text>
        <dbReference type="Rhea" id="RHEA:19877"/>
        <dbReference type="ChEBI" id="CHEBI:15378"/>
        <dbReference type="ChEBI" id="CHEBI:30616"/>
        <dbReference type="ChEBI" id="CHEBI:57880"/>
        <dbReference type="ChEBI" id="CHEBI:58178"/>
        <dbReference type="ChEBI" id="CHEBI:456216"/>
        <dbReference type="EC" id="2.7.1.67"/>
    </reaction>
</comment>
<dbReference type="Gene3D" id="2.30.29.30">
    <property type="entry name" value="Pleckstrin-homology domain (PH domain)/Phosphotyrosine-binding domain (PTB)"/>
    <property type="match status" value="1"/>
</dbReference>
<dbReference type="InterPro" id="IPR011009">
    <property type="entry name" value="Kinase-like_dom_sf"/>
</dbReference>
<gene>
    <name evidence="9" type="ORF">TrRE_jg12358</name>
</gene>
<feature type="domain" description="PI3K/PI4K catalytic" evidence="7">
    <location>
        <begin position="668"/>
        <end position="947"/>
    </location>
</feature>
<feature type="compositionally biased region" description="Polar residues" evidence="5">
    <location>
        <begin position="538"/>
        <end position="553"/>
    </location>
</feature>
<feature type="region of interest" description="Disordered" evidence="5">
    <location>
        <begin position="518"/>
        <end position="589"/>
    </location>
</feature>
<comment type="caution">
    <text evidence="9">The sequence shown here is derived from an EMBL/GenBank/DDBJ whole genome shotgun (WGS) entry which is preliminary data.</text>
</comment>
<dbReference type="InterPro" id="IPR036940">
    <property type="entry name" value="PI3/4_kinase_cat_sf"/>
</dbReference>
<dbReference type="OrthoDB" id="10264149at2759"/>
<dbReference type="PANTHER" id="PTHR10048:SF22">
    <property type="entry name" value="PHOSPHATIDYLINOSITOL 4-KINASE BETA"/>
    <property type="match status" value="1"/>
</dbReference>
<dbReference type="SUPFAM" id="SSF50729">
    <property type="entry name" value="PH domain-like"/>
    <property type="match status" value="1"/>
</dbReference>
<proteinExistence type="predicted"/>
<dbReference type="SMART" id="SM00233">
    <property type="entry name" value="PH"/>
    <property type="match status" value="1"/>
</dbReference>
<evidence type="ECO:0000313" key="9">
    <source>
        <dbReference type="EMBL" id="GMH71974.1"/>
    </source>
</evidence>
<evidence type="ECO:0000313" key="10">
    <source>
        <dbReference type="Proteomes" id="UP001165082"/>
    </source>
</evidence>
<evidence type="ECO:0000256" key="4">
    <source>
        <dbReference type="ARBA" id="ARBA00022777"/>
    </source>
</evidence>
<evidence type="ECO:0000256" key="2">
    <source>
        <dbReference type="ARBA" id="ARBA00012169"/>
    </source>
</evidence>
<feature type="compositionally biased region" description="Low complexity" evidence="5">
    <location>
        <begin position="570"/>
        <end position="580"/>
    </location>
</feature>
<dbReference type="FunFam" id="1.10.1070.11:FF:000016">
    <property type="entry name" value="PIK1p Phosphatidylinositol 4-kinase"/>
    <property type="match status" value="1"/>
</dbReference>
<reference evidence="9" key="1">
    <citation type="submission" date="2022-07" db="EMBL/GenBank/DDBJ databases">
        <title>Genome analysis of Parmales, a sister group of diatoms, reveals the evolutionary specialization of diatoms from phago-mixotrophs to photoautotrophs.</title>
        <authorList>
            <person name="Ban H."/>
            <person name="Sato S."/>
            <person name="Yoshikawa S."/>
            <person name="Kazumasa Y."/>
            <person name="Nakamura Y."/>
            <person name="Ichinomiya M."/>
            <person name="Saitoh K."/>
            <person name="Sato N."/>
            <person name="Blanc-Mathieu R."/>
            <person name="Endo H."/>
            <person name="Kuwata A."/>
            <person name="Ogata H."/>
        </authorList>
    </citation>
    <scope>NUCLEOTIDE SEQUENCE</scope>
</reference>
<keyword evidence="4" id="KW-0418">Kinase</keyword>
<organism evidence="9 10">
    <name type="scientific">Triparma retinervis</name>
    <dbReference type="NCBI Taxonomy" id="2557542"/>
    <lineage>
        <taxon>Eukaryota</taxon>
        <taxon>Sar</taxon>
        <taxon>Stramenopiles</taxon>
        <taxon>Ochrophyta</taxon>
        <taxon>Bolidophyceae</taxon>
        <taxon>Parmales</taxon>
        <taxon>Triparmaceae</taxon>
        <taxon>Triparma</taxon>
    </lineage>
</organism>
<dbReference type="InterPro" id="IPR000403">
    <property type="entry name" value="PI3/4_kinase_cat_dom"/>
</dbReference>
<dbReference type="GO" id="GO:0048015">
    <property type="term" value="P:phosphatidylinositol-mediated signaling"/>
    <property type="evidence" value="ECO:0007669"/>
    <property type="project" value="TreeGrafter"/>
</dbReference>